<sequence>MATEERSKIFVRAAEEVWGQGMTASQAAQKISEDIMSAQKKISGLPRVAGPIAVGRATDETDEVGLDLLKDHFAARREMSTDLEIYGGPHGILRCSSVCEGSLRPCQVHEGEMSTDLEIFGGLMVRPLRCSTLMLELMPFERHLPGFGSAV</sequence>
<protein>
    <submittedName>
        <fullName evidence="1">Uncharacterized protein</fullName>
    </submittedName>
</protein>
<evidence type="ECO:0000313" key="1">
    <source>
        <dbReference type="EMBL" id="CAK9105638.1"/>
    </source>
</evidence>
<reference evidence="1 2" key="1">
    <citation type="submission" date="2024-02" db="EMBL/GenBank/DDBJ databases">
        <authorList>
            <person name="Chen Y."/>
            <person name="Shah S."/>
            <person name="Dougan E. K."/>
            <person name="Thang M."/>
            <person name="Chan C."/>
        </authorList>
    </citation>
    <scope>NUCLEOTIDE SEQUENCE [LARGE SCALE GENOMIC DNA]</scope>
</reference>
<organism evidence="1 2">
    <name type="scientific">Durusdinium trenchii</name>
    <dbReference type="NCBI Taxonomy" id="1381693"/>
    <lineage>
        <taxon>Eukaryota</taxon>
        <taxon>Sar</taxon>
        <taxon>Alveolata</taxon>
        <taxon>Dinophyceae</taxon>
        <taxon>Suessiales</taxon>
        <taxon>Symbiodiniaceae</taxon>
        <taxon>Durusdinium</taxon>
    </lineage>
</organism>
<name>A0ABP0RZV7_9DINO</name>
<accession>A0ABP0RZV7</accession>
<gene>
    <name evidence="1" type="ORF">SCF082_LOCUS49229</name>
</gene>
<keyword evidence="2" id="KW-1185">Reference proteome</keyword>
<dbReference type="Proteomes" id="UP001642464">
    <property type="component" value="Unassembled WGS sequence"/>
</dbReference>
<dbReference type="EMBL" id="CAXAMM010042585">
    <property type="protein sequence ID" value="CAK9105638.1"/>
    <property type="molecule type" value="Genomic_DNA"/>
</dbReference>
<proteinExistence type="predicted"/>
<evidence type="ECO:0000313" key="2">
    <source>
        <dbReference type="Proteomes" id="UP001642464"/>
    </source>
</evidence>
<comment type="caution">
    <text evidence="1">The sequence shown here is derived from an EMBL/GenBank/DDBJ whole genome shotgun (WGS) entry which is preliminary data.</text>
</comment>